<accession>A0A926HR45</accession>
<evidence type="ECO:0000256" key="1">
    <source>
        <dbReference type="SAM" id="Phobius"/>
    </source>
</evidence>
<dbReference type="EMBL" id="JACRSP010000005">
    <property type="protein sequence ID" value="MBC8537032.1"/>
    <property type="molecule type" value="Genomic_DNA"/>
</dbReference>
<protein>
    <submittedName>
        <fullName evidence="2">Uncharacterized protein</fullName>
    </submittedName>
</protein>
<keyword evidence="1" id="KW-1133">Transmembrane helix</keyword>
<reference evidence="2" key="1">
    <citation type="submission" date="2020-08" db="EMBL/GenBank/DDBJ databases">
        <title>Genome public.</title>
        <authorList>
            <person name="Liu C."/>
            <person name="Sun Q."/>
        </authorList>
    </citation>
    <scope>NUCLEOTIDE SEQUENCE</scope>
    <source>
        <strain evidence="2">BX7</strain>
    </source>
</reference>
<gene>
    <name evidence="2" type="ORF">H8695_10065</name>
</gene>
<name>A0A926HR45_9FIRM</name>
<sequence>MTAKQGLKLLINDTLRLLVDYYYTLPVLGTLLFLPPVMRTLARGRIDPGEPLRFAVGLGLYALVVGFTVMVALAKRSVRRERRERNVVVLTPAARRPAPAHTTGRSA</sequence>
<keyword evidence="1" id="KW-0812">Transmembrane</keyword>
<keyword evidence="1" id="KW-0472">Membrane</keyword>
<comment type="caution">
    <text evidence="2">The sequence shown here is derived from an EMBL/GenBank/DDBJ whole genome shotgun (WGS) entry which is preliminary data.</text>
</comment>
<proteinExistence type="predicted"/>
<evidence type="ECO:0000313" key="3">
    <source>
        <dbReference type="Proteomes" id="UP000620366"/>
    </source>
</evidence>
<feature type="transmembrane region" description="Helical" evidence="1">
    <location>
        <begin position="54"/>
        <end position="74"/>
    </location>
</feature>
<organism evidence="2 3">
    <name type="scientific">Feifania hominis</name>
    <dbReference type="NCBI Taxonomy" id="2763660"/>
    <lineage>
        <taxon>Bacteria</taxon>
        <taxon>Bacillati</taxon>
        <taxon>Bacillota</taxon>
        <taxon>Clostridia</taxon>
        <taxon>Eubacteriales</taxon>
        <taxon>Feifaniaceae</taxon>
        <taxon>Feifania</taxon>
    </lineage>
</organism>
<evidence type="ECO:0000313" key="2">
    <source>
        <dbReference type="EMBL" id="MBC8537032.1"/>
    </source>
</evidence>
<feature type="transmembrane region" description="Helical" evidence="1">
    <location>
        <begin position="21"/>
        <end position="42"/>
    </location>
</feature>
<dbReference type="RefSeq" id="WP_249301227.1">
    <property type="nucleotide sequence ID" value="NZ_JACRSP010000005.1"/>
</dbReference>
<dbReference type="Proteomes" id="UP000620366">
    <property type="component" value="Unassembled WGS sequence"/>
</dbReference>
<keyword evidence="3" id="KW-1185">Reference proteome</keyword>
<dbReference type="AlphaFoldDB" id="A0A926HR45"/>